<reference evidence="1 2" key="1">
    <citation type="journal article" date="2009" name="Infect. Immun.">
        <title>Comparative genomics reveal extensive transposon-mediated genomic plasticity and diversity among potential effector proteins within the genus Coxiella.</title>
        <authorList>
            <person name="Beare P.A."/>
            <person name="Unsworth N."/>
            <person name="Andoh M."/>
            <person name="Voth D.E."/>
            <person name="Omsland A."/>
            <person name="Gilk S.D."/>
            <person name="Williams K.P."/>
            <person name="Sobral B.W."/>
            <person name="Kupko J.J.III."/>
            <person name="Porcella S.F."/>
            <person name="Samuel J.E."/>
            <person name="Heinzen R.A."/>
        </authorList>
    </citation>
    <scope>NUCLEOTIDE SEQUENCE [LARGE SCALE GENOMIC DNA]</scope>
    <source>
        <strain evidence="1 2">Dugway 5J108-111</strain>
    </source>
</reference>
<gene>
    <name evidence="1" type="ORF">CBUD_0636a</name>
</gene>
<evidence type="ECO:0000313" key="1">
    <source>
        <dbReference type="EMBL" id="ACI23116.1"/>
    </source>
</evidence>
<protein>
    <submittedName>
        <fullName evidence="1">Uncharacterized protein</fullName>
    </submittedName>
</protein>
<sequence>MRKRACLKITAVEERIVTSIFARDVIFPRQKFLKTQIVCNNHLI</sequence>
<accession>B5XH96</accession>
<dbReference type="HOGENOM" id="CLU_3215123_0_0_6"/>
<organism evidence="1 2">
    <name type="scientific">Coxiella burnetii (strain Dugway 5J108-111)</name>
    <dbReference type="NCBI Taxonomy" id="434922"/>
    <lineage>
        <taxon>Bacteria</taxon>
        <taxon>Pseudomonadati</taxon>
        <taxon>Pseudomonadota</taxon>
        <taxon>Gammaproteobacteria</taxon>
        <taxon>Legionellales</taxon>
        <taxon>Coxiellaceae</taxon>
        <taxon>Coxiella</taxon>
    </lineage>
</organism>
<evidence type="ECO:0000313" key="2">
    <source>
        <dbReference type="Proteomes" id="UP000008555"/>
    </source>
</evidence>
<dbReference type="KEGG" id="cbd:CBUD_0636a"/>
<name>B5XH96_COXBN</name>
<dbReference type="EMBL" id="CP000733">
    <property type="protein sequence ID" value="ACI23116.1"/>
    <property type="molecule type" value="Genomic_DNA"/>
</dbReference>
<dbReference type="AlphaFoldDB" id="B5XH96"/>
<dbReference type="Proteomes" id="UP000008555">
    <property type="component" value="Chromosome"/>
</dbReference>
<dbReference type="RefSeq" id="WP_011996663.1">
    <property type="nucleotide sequence ID" value="NC_009727.1"/>
</dbReference>
<proteinExistence type="predicted"/>